<dbReference type="FunFam" id="3.30.160.20:FF:000004">
    <property type="entry name" value="Peptide chain release factor 1"/>
    <property type="match status" value="1"/>
</dbReference>
<feature type="region of interest" description="Disordered" evidence="4">
    <location>
        <begin position="255"/>
        <end position="292"/>
    </location>
</feature>
<reference evidence="6" key="1">
    <citation type="submission" date="2021-02" db="EMBL/GenBank/DDBJ databases">
        <title>First Annotated Genome of the Yellow-green Alga Tribonema minus.</title>
        <authorList>
            <person name="Mahan K.M."/>
        </authorList>
    </citation>
    <scope>NUCLEOTIDE SEQUENCE</scope>
    <source>
        <strain evidence="6">UTEX B ZZ1240</strain>
    </source>
</reference>
<keyword evidence="2" id="KW-0488">Methylation</keyword>
<dbReference type="Gene3D" id="3.30.70.1660">
    <property type="match status" value="1"/>
</dbReference>
<accession>A0A836C9B1</accession>
<evidence type="ECO:0000256" key="1">
    <source>
        <dbReference type="ARBA" id="ARBA00010835"/>
    </source>
</evidence>
<dbReference type="EMBL" id="JAFCMP010000531">
    <property type="protein sequence ID" value="KAG5176937.1"/>
    <property type="molecule type" value="Genomic_DNA"/>
</dbReference>
<dbReference type="InterPro" id="IPR050057">
    <property type="entry name" value="Prokaryotic/Mito_RF"/>
</dbReference>
<feature type="domain" description="Prokaryotic-type class I peptide chain release factors" evidence="5">
    <location>
        <begin position="200"/>
        <end position="216"/>
    </location>
</feature>
<evidence type="ECO:0000313" key="6">
    <source>
        <dbReference type="EMBL" id="KAG5176937.1"/>
    </source>
</evidence>
<feature type="compositionally biased region" description="Basic and acidic residues" evidence="4">
    <location>
        <begin position="255"/>
        <end position="264"/>
    </location>
</feature>
<evidence type="ECO:0000256" key="4">
    <source>
        <dbReference type="SAM" id="MobiDB-lite"/>
    </source>
</evidence>
<gene>
    <name evidence="6" type="ORF">JKP88DRAFT_202714</name>
</gene>
<dbReference type="OrthoDB" id="2019491at2759"/>
<sequence length="337" mass="37193">MGRVGRDLNELSSVLGTAEQLETAQSAIADCDEVMESCSKGQPDEDAEMYAMASAEKDSSLQAIPSLEDAIVRALLPKDEADEKNVIIEVRAGTGGDESSLFTWEVFEMYQRFASTQGWSWQLLHLTKTDLGGCREAAARIAGTDVFAQLKFESGVHRVQRVPVNDVRVHTSAMSVAVLPEADEVDIQIDPGDLRIDVYRASGAGGQHVNTTESAVRITHIPTGTVVAIQDERSQHQNKAKAMLILKSRVYGAERERRRREADAQRQAAMGSGDRSERIRTYNFPQDRVTDHRINSTKHGVARMLNGQQLLEEFIVELRRREQDESIAALGLASGSK</sequence>
<dbReference type="PROSITE" id="PS00745">
    <property type="entry name" value="RF_PROK_I"/>
    <property type="match status" value="1"/>
</dbReference>
<evidence type="ECO:0000259" key="5">
    <source>
        <dbReference type="PROSITE" id="PS00745"/>
    </source>
</evidence>
<dbReference type="AlphaFoldDB" id="A0A836C9B1"/>
<dbReference type="Gene3D" id="6.10.140.1950">
    <property type="match status" value="1"/>
</dbReference>
<name>A0A836C9B1_9STRA</name>
<dbReference type="NCBIfam" id="NF001859">
    <property type="entry name" value="PRK00591.1"/>
    <property type="match status" value="1"/>
</dbReference>
<dbReference type="GO" id="GO:0003747">
    <property type="term" value="F:translation release factor activity"/>
    <property type="evidence" value="ECO:0007669"/>
    <property type="project" value="InterPro"/>
</dbReference>
<dbReference type="InterPro" id="IPR000352">
    <property type="entry name" value="Pep_chain_release_fac_I"/>
</dbReference>
<dbReference type="Gene3D" id="3.30.160.20">
    <property type="match status" value="1"/>
</dbReference>
<comment type="similarity">
    <text evidence="1">Belongs to the prokaryotic/mitochondrial release factor family.</text>
</comment>
<dbReference type="InterPro" id="IPR005139">
    <property type="entry name" value="PCRF"/>
</dbReference>
<keyword evidence="7" id="KW-1185">Reference proteome</keyword>
<dbReference type="InterPro" id="IPR045853">
    <property type="entry name" value="Pep_chain_release_fac_I_sf"/>
</dbReference>
<dbReference type="Pfam" id="PF03462">
    <property type="entry name" value="PCRF"/>
    <property type="match status" value="1"/>
</dbReference>
<dbReference type="SUPFAM" id="SSF75620">
    <property type="entry name" value="Release factor"/>
    <property type="match status" value="1"/>
</dbReference>
<proteinExistence type="inferred from homology"/>
<dbReference type="SMART" id="SM00937">
    <property type="entry name" value="PCRF"/>
    <property type="match status" value="1"/>
</dbReference>
<dbReference type="Proteomes" id="UP000664859">
    <property type="component" value="Unassembled WGS sequence"/>
</dbReference>
<comment type="caution">
    <text evidence="6">The sequence shown here is derived from an EMBL/GenBank/DDBJ whole genome shotgun (WGS) entry which is preliminary data.</text>
</comment>
<evidence type="ECO:0000256" key="3">
    <source>
        <dbReference type="ARBA" id="ARBA00022917"/>
    </source>
</evidence>
<dbReference type="PANTHER" id="PTHR43804">
    <property type="entry name" value="LD18447P"/>
    <property type="match status" value="1"/>
</dbReference>
<dbReference type="Pfam" id="PF00472">
    <property type="entry name" value="RF-1"/>
    <property type="match status" value="1"/>
</dbReference>
<dbReference type="GO" id="GO:0005737">
    <property type="term" value="C:cytoplasm"/>
    <property type="evidence" value="ECO:0007669"/>
    <property type="project" value="UniProtKB-ARBA"/>
</dbReference>
<dbReference type="PANTHER" id="PTHR43804:SF7">
    <property type="entry name" value="LD18447P"/>
    <property type="match status" value="1"/>
</dbReference>
<evidence type="ECO:0000256" key="2">
    <source>
        <dbReference type="ARBA" id="ARBA00022481"/>
    </source>
</evidence>
<evidence type="ECO:0000313" key="7">
    <source>
        <dbReference type="Proteomes" id="UP000664859"/>
    </source>
</evidence>
<organism evidence="6 7">
    <name type="scientific">Tribonema minus</name>
    <dbReference type="NCBI Taxonomy" id="303371"/>
    <lineage>
        <taxon>Eukaryota</taxon>
        <taxon>Sar</taxon>
        <taxon>Stramenopiles</taxon>
        <taxon>Ochrophyta</taxon>
        <taxon>PX clade</taxon>
        <taxon>Xanthophyceae</taxon>
        <taxon>Tribonematales</taxon>
        <taxon>Tribonemataceae</taxon>
        <taxon>Tribonema</taxon>
    </lineage>
</organism>
<keyword evidence="3" id="KW-0648">Protein biosynthesis</keyword>
<protein>
    <recommendedName>
        <fullName evidence="5">Prokaryotic-type class I peptide chain release factors domain-containing protein</fullName>
    </recommendedName>
</protein>